<gene>
    <name evidence="1" type="ORF">C1J01_09180</name>
</gene>
<dbReference type="RefSeq" id="WP_111178081.1">
    <property type="nucleotide sequence ID" value="NZ_POUD01000025.1"/>
</dbReference>
<protein>
    <submittedName>
        <fullName evidence="1">Uncharacterized protein</fullName>
    </submittedName>
</protein>
<evidence type="ECO:0000313" key="1">
    <source>
        <dbReference type="EMBL" id="PZG20506.1"/>
    </source>
</evidence>
<dbReference type="Proteomes" id="UP000249304">
    <property type="component" value="Unassembled WGS sequence"/>
</dbReference>
<comment type="caution">
    <text evidence="1">The sequence shown here is derived from an EMBL/GenBank/DDBJ whole genome shotgun (WGS) entry which is preliminary data.</text>
</comment>
<dbReference type="EMBL" id="POUD01000025">
    <property type="protein sequence ID" value="PZG20506.1"/>
    <property type="molecule type" value="Genomic_DNA"/>
</dbReference>
<proteinExistence type="predicted"/>
<accession>A0A2W2E855</accession>
<organism evidence="1 2">
    <name type="scientific">Nonomuraea aridisoli</name>
    <dbReference type="NCBI Taxonomy" id="2070368"/>
    <lineage>
        <taxon>Bacteria</taxon>
        <taxon>Bacillati</taxon>
        <taxon>Actinomycetota</taxon>
        <taxon>Actinomycetes</taxon>
        <taxon>Streptosporangiales</taxon>
        <taxon>Streptosporangiaceae</taxon>
        <taxon>Nonomuraea</taxon>
    </lineage>
</organism>
<dbReference type="OrthoDB" id="3533805at2"/>
<name>A0A2W2E855_9ACTN</name>
<reference evidence="1 2" key="1">
    <citation type="submission" date="2018-01" db="EMBL/GenBank/DDBJ databases">
        <title>Draft genome sequence of Nonomuraea sp. KC333.</title>
        <authorList>
            <person name="Sahin N."/>
            <person name="Saygin H."/>
            <person name="Ay H."/>
        </authorList>
    </citation>
    <scope>NUCLEOTIDE SEQUENCE [LARGE SCALE GENOMIC DNA]</scope>
    <source>
        <strain evidence="1 2">KC333</strain>
    </source>
</reference>
<keyword evidence="2" id="KW-1185">Reference proteome</keyword>
<dbReference type="AlphaFoldDB" id="A0A2W2E855"/>
<evidence type="ECO:0000313" key="2">
    <source>
        <dbReference type="Proteomes" id="UP000249304"/>
    </source>
</evidence>
<sequence length="174" mass="18496">MSSFSCWAGVDVADGHSPEAFVAALRAASDEFLDGTPVRVAVVGRRVFVHADFAPHFTATIADLVAAWGNRAITAADFDEYGVVNEVLGPNGKAVHVASISEHEAPLPDGDTPRTRRAAAELFGVDPAVLDEVSATWAVDGAMPSCPGEPYLKWWEALGAPWPDDFGERSFDAQ</sequence>